<dbReference type="AlphaFoldDB" id="A0A168EN75"/>
<dbReference type="RefSeq" id="XP_018708974.1">
    <property type="nucleotide sequence ID" value="XM_018844524.1"/>
</dbReference>
<accession>A0A168EN75</accession>
<dbReference type="OrthoDB" id="5401332at2759"/>
<dbReference type="GeneID" id="30017209"/>
<comment type="caution">
    <text evidence="1">The sequence shown here is derived from an EMBL/GenBank/DDBJ whole genome shotgun (WGS) entry which is preliminary data.</text>
</comment>
<name>A0A168EN75_CORFA</name>
<dbReference type="Proteomes" id="UP000076744">
    <property type="component" value="Unassembled WGS sequence"/>
</dbReference>
<evidence type="ECO:0000313" key="1">
    <source>
        <dbReference type="EMBL" id="OAA74016.1"/>
    </source>
</evidence>
<reference evidence="1 2" key="1">
    <citation type="journal article" date="2016" name="Genome Biol. Evol.">
        <title>Divergent and convergent evolution of fungal pathogenicity.</title>
        <authorList>
            <person name="Shang Y."/>
            <person name="Xiao G."/>
            <person name="Zheng P."/>
            <person name="Cen K."/>
            <person name="Zhan S."/>
            <person name="Wang C."/>
        </authorList>
    </citation>
    <scope>NUCLEOTIDE SEQUENCE [LARGE SCALE GENOMIC DNA]</scope>
    <source>
        <strain evidence="1 2">ARSEF 2679</strain>
    </source>
</reference>
<proteinExistence type="predicted"/>
<keyword evidence="2" id="KW-1185">Reference proteome</keyword>
<protein>
    <submittedName>
        <fullName evidence="1">Uncharacterized protein</fullName>
    </submittedName>
</protein>
<dbReference type="EMBL" id="AZHB01000001">
    <property type="protein sequence ID" value="OAA74016.1"/>
    <property type="molecule type" value="Genomic_DNA"/>
</dbReference>
<sequence length="79" mass="9012">MSSIELAMARSLQPTAWEAITHVFARHLVAQAHKRDLVGDTQQKVGDVKTAFSSWDNCMQAAYCKYVLRVKFAHLHCMY</sequence>
<evidence type="ECO:0000313" key="2">
    <source>
        <dbReference type="Proteomes" id="UP000076744"/>
    </source>
</evidence>
<organism evidence="1 2">
    <name type="scientific">Cordyceps fumosorosea (strain ARSEF 2679)</name>
    <name type="common">Isaria fumosorosea</name>
    <dbReference type="NCBI Taxonomy" id="1081104"/>
    <lineage>
        <taxon>Eukaryota</taxon>
        <taxon>Fungi</taxon>
        <taxon>Dikarya</taxon>
        <taxon>Ascomycota</taxon>
        <taxon>Pezizomycotina</taxon>
        <taxon>Sordariomycetes</taxon>
        <taxon>Hypocreomycetidae</taxon>
        <taxon>Hypocreales</taxon>
        <taxon>Cordycipitaceae</taxon>
        <taxon>Cordyceps</taxon>
    </lineage>
</organism>
<dbReference type="STRING" id="1081104.A0A168EN75"/>
<gene>
    <name evidence="1" type="ORF">ISF_00917</name>
</gene>